<evidence type="ECO:0000259" key="1">
    <source>
        <dbReference type="Pfam" id="PF02230"/>
    </source>
</evidence>
<proteinExistence type="predicted"/>
<evidence type="ECO:0000313" key="2">
    <source>
        <dbReference type="EMBL" id="APY00437.1"/>
    </source>
</evidence>
<dbReference type="EMBL" id="CP019352">
    <property type="protein sequence ID" value="APY00437.1"/>
    <property type="molecule type" value="Genomic_DNA"/>
</dbReference>
<dbReference type="AlphaFoldDB" id="A0AAC9LPD5"/>
<evidence type="ECO:0000313" key="3">
    <source>
        <dbReference type="Proteomes" id="UP000187506"/>
    </source>
</evidence>
<dbReference type="Proteomes" id="UP000187506">
    <property type="component" value="Chromosome"/>
</dbReference>
<dbReference type="KEGG" id="lvn:BWR22_08930"/>
<dbReference type="Gene3D" id="3.40.50.1820">
    <property type="entry name" value="alpha/beta hydrolase"/>
    <property type="match status" value="1"/>
</dbReference>
<gene>
    <name evidence="2" type="ORF">BWR22_08930</name>
</gene>
<dbReference type="InterPro" id="IPR029058">
    <property type="entry name" value="AB_hydrolase_fold"/>
</dbReference>
<dbReference type="RefSeq" id="WP_076733343.1">
    <property type="nucleotide sequence ID" value="NZ_CP019352.1"/>
</dbReference>
<organism evidence="2 3">
    <name type="scientific">Lacinutrix venerupis</name>
    <dbReference type="NCBI Taxonomy" id="1486034"/>
    <lineage>
        <taxon>Bacteria</taxon>
        <taxon>Pseudomonadati</taxon>
        <taxon>Bacteroidota</taxon>
        <taxon>Flavobacteriia</taxon>
        <taxon>Flavobacteriales</taxon>
        <taxon>Flavobacteriaceae</taxon>
        <taxon>Lacinutrix</taxon>
    </lineage>
</organism>
<accession>A0AAC9LPD5</accession>
<protein>
    <submittedName>
        <fullName evidence="2">Esterase</fullName>
    </submittedName>
</protein>
<name>A0AAC9LPD5_9FLAO</name>
<sequence length="210" mass="24048">MQSTQKEIFYTTTKPYSTLNKLTEKTKNVWFVCHGMGYLSKYFIKYFKNLNTEENYIIAPQAPSLYYQKGFKHVGASWLTKENTLTETENIMSYFDAVLAEEKIPNHINLIVLGYSQGVSVATRYIKNRQLQCAQLVLHSGGIPKELVANDFKHLKAKVSLIYGTEDEYLNEERIAYETSRANELFGKDVNIIAFKGKHVVNVDIINGLV</sequence>
<dbReference type="SUPFAM" id="SSF53474">
    <property type="entry name" value="alpha/beta-Hydrolases"/>
    <property type="match status" value="1"/>
</dbReference>
<dbReference type="Pfam" id="PF02230">
    <property type="entry name" value="Abhydrolase_2"/>
    <property type="match status" value="1"/>
</dbReference>
<feature type="domain" description="Phospholipase/carboxylesterase/thioesterase" evidence="1">
    <location>
        <begin position="24"/>
        <end position="172"/>
    </location>
</feature>
<keyword evidence="3" id="KW-1185">Reference proteome</keyword>
<reference evidence="2 3" key="1">
    <citation type="submission" date="2017-01" db="EMBL/GenBank/DDBJ databases">
        <title>Complete genome of Lacinutrix venerupis DOK2-8 isolated from seawater in Dokdo.</title>
        <authorList>
            <person name="Chi W.-J."/>
            <person name="Kim J.H."/>
        </authorList>
    </citation>
    <scope>NUCLEOTIDE SEQUENCE [LARGE SCALE GENOMIC DNA]</scope>
    <source>
        <strain evidence="2 3">DOK2-8</strain>
    </source>
</reference>
<dbReference type="InterPro" id="IPR003140">
    <property type="entry name" value="PLipase/COase/thioEstase"/>
</dbReference>
<dbReference type="GO" id="GO:0016787">
    <property type="term" value="F:hydrolase activity"/>
    <property type="evidence" value="ECO:0007669"/>
    <property type="project" value="InterPro"/>
</dbReference>